<dbReference type="InterPro" id="IPR003115">
    <property type="entry name" value="ParB_N"/>
</dbReference>
<comment type="caution">
    <text evidence="5">The sequence shown here is derived from an EMBL/GenBank/DDBJ whole genome shotgun (WGS) entry which is preliminary data.</text>
</comment>
<dbReference type="GO" id="GO:0045881">
    <property type="term" value="P:positive regulation of sporulation resulting in formation of a cellular spore"/>
    <property type="evidence" value="ECO:0007669"/>
    <property type="project" value="TreeGrafter"/>
</dbReference>
<dbReference type="GO" id="GO:0007059">
    <property type="term" value="P:chromosome segregation"/>
    <property type="evidence" value="ECO:0007669"/>
    <property type="project" value="UniProtKB-KW"/>
</dbReference>
<organism evidence="5 6">
    <name type="scientific">Candidatus Falkowbacteria bacterium RIFOXYD2_FULL_34_120</name>
    <dbReference type="NCBI Taxonomy" id="1798007"/>
    <lineage>
        <taxon>Bacteria</taxon>
        <taxon>Candidatus Falkowiibacteriota</taxon>
    </lineage>
</organism>
<dbReference type="EMBL" id="MFGO01000001">
    <property type="protein sequence ID" value="OGF41920.1"/>
    <property type="molecule type" value="Genomic_DNA"/>
</dbReference>
<dbReference type="Proteomes" id="UP000177579">
    <property type="component" value="Unassembled WGS sequence"/>
</dbReference>
<dbReference type="PANTHER" id="PTHR33375">
    <property type="entry name" value="CHROMOSOME-PARTITIONING PROTEIN PARB-RELATED"/>
    <property type="match status" value="1"/>
</dbReference>
<dbReference type="GO" id="GO:0003677">
    <property type="term" value="F:DNA binding"/>
    <property type="evidence" value="ECO:0007669"/>
    <property type="project" value="UniProtKB-KW"/>
</dbReference>
<dbReference type="SUPFAM" id="SSF110849">
    <property type="entry name" value="ParB/Sulfiredoxin"/>
    <property type="match status" value="1"/>
</dbReference>
<comment type="similarity">
    <text evidence="1">Belongs to the ParB family.</text>
</comment>
<protein>
    <recommendedName>
        <fullName evidence="4">ParB-like N-terminal domain-containing protein</fullName>
    </recommendedName>
</protein>
<dbReference type="Gene3D" id="3.90.1530.30">
    <property type="match status" value="1"/>
</dbReference>
<name>A0A1F5TSH4_9BACT</name>
<dbReference type="Pfam" id="PF17762">
    <property type="entry name" value="HTH_ParB"/>
    <property type="match status" value="1"/>
</dbReference>
<gene>
    <name evidence="5" type="ORF">A2531_04790</name>
</gene>
<evidence type="ECO:0000256" key="2">
    <source>
        <dbReference type="ARBA" id="ARBA00022829"/>
    </source>
</evidence>
<dbReference type="Pfam" id="PF23552">
    <property type="entry name" value="ParB_C"/>
    <property type="match status" value="1"/>
</dbReference>
<evidence type="ECO:0000256" key="1">
    <source>
        <dbReference type="ARBA" id="ARBA00006295"/>
    </source>
</evidence>
<dbReference type="AlphaFoldDB" id="A0A1F5TSH4"/>
<accession>A0A1F5TSH4</accession>
<dbReference type="Gene3D" id="1.10.10.2830">
    <property type="match status" value="1"/>
</dbReference>
<proteinExistence type="inferred from homology"/>
<dbReference type="InterPro" id="IPR057240">
    <property type="entry name" value="ParB_dimer_C"/>
</dbReference>
<dbReference type="PANTHER" id="PTHR33375:SF1">
    <property type="entry name" value="CHROMOSOME-PARTITIONING PROTEIN PARB-RELATED"/>
    <property type="match status" value="1"/>
</dbReference>
<keyword evidence="3" id="KW-0238">DNA-binding</keyword>
<dbReference type="GO" id="GO:0005694">
    <property type="term" value="C:chromosome"/>
    <property type="evidence" value="ECO:0007669"/>
    <property type="project" value="TreeGrafter"/>
</dbReference>
<dbReference type="CDD" id="cd16393">
    <property type="entry name" value="SPO0J_N"/>
    <property type="match status" value="1"/>
</dbReference>
<dbReference type="InterPro" id="IPR050336">
    <property type="entry name" value="Chromosome_partition/occlusion"/>
</dbReference>
<dbReference type="Pfam" id="PF02195">
    <property type="entry name" value="ParB_N"/>
    <property type="match status" value="1"/>
</dbReference>
<evidence type="ECO:0000259" key="4">
    <source>
        <dbReference type="SMART" id="SM00470"/>
    </source>
</evidence>
<feature type="domain" description="ParB-like N-terminal" evidence="4">
    <location>
        <begin position="39"/>
        <end position="128"/>
    </location>
</feature>
<evidence type="ECO:0000256" key="3">
    <source>
        <dbReference type="ARBA" id="ARBA00023125"/>
    </source>
</evidence>
<evidence type="ECO:0000313" key="5">
    <source>
        <dbReference type="EMBL" id="OGF41920.1"/>
    </source>
</evidence>
<dbReference type="SMART" id="SM00470">
    <property type="entry name" value="ParB"/>
    <property type="match status" value="1"/>
</dbReference>
<dbReference type="InterPro" id="IPR036086">
    <property type="entry name" value="ParB/Sulfiredoxin_sf"/>
</dbReference>
<dbReference type="InterPro" id="IPR041468">
    <property type="entry name" value="HTH_ParB/Spo0J"/>
</dbReference>
<keyword evidence="2" id="KW-0159">Chromosome partition</keyword>
<dbReference type="FunFam" id="3.90.1530.30:FF:000001">
    <property type="entry name" value="Chromosome partitioning protein ParB"/>
    <property type="match status" value="1"/>
</dbReference>
<reference evidence="5 6" key="1">
    <citation type="journal article" date="2016" name="Nat. Commun.">
        <title>Thousands of microbial genomes shed light on interconnected biogeochemical processes in an aquifer system.</title>
        <authorList>
            <person name="Anantharaman K."/>
            <person name="Brown C.T."/>
            <person name="Hug L.A."/>
            <person name="Sharon I."/>
            <person name="Castelle C.J."/>
            <person name="Probst A.J."/>
            <person name="Thomas B.C."/>
            <person name="Singh A."/>
            <person name="Wilkins M.J."/>
            <person name="Karaoz U."/>
            <person name="Brodie E.L."/>
            <person name="Williams K.H."/>
            <person name="Hubbard S.S."/>
            <person name="Banfield J.F."/>
        </authorList>
    </citation>
    <scope>NUCLEOTIDE SEQUENCE [LARGE SCALE GENOMIC DNA]</scope>
</reference>
<sequence length="291" mass="32439">MNNNSGLGRGLGSLIPNKQSVPVQNGNMAVSSDDKNKIFRVSISDIETNPLQPRKRFVDARLDELVASIKEYGVIQPLIVSRKGNKYELIAGERRLRASKMAGLTKLPVIVRDADDKEKLEVALIENIQRENLNPIDLGGAYKELMDKFQLTQDEVAKQMGKSRSSVANTIRMLGLPAEIKLALIEGKITEGHAKYLIGLDSETKQMSLFRKILHGGLSVQDTSGEARQMGGTKRAKIQINYQDKDKEFALREFFGAKAEVKRKAKGAGQIIIHFYSDDELREIMSKVNNK</sequence>
<dbReference type="NCBIfam" id="TIGR00180">
    <property type="entry name" value="parB_part"/>
    <property type="match status" value="1"/>
</dbReference>
<evidence type="ECO:0000313" key="6">
    <source>
        <dbReference type="Proteomes" id="UP000177579"/>
    </source>
</evidence>
<dbReference type="InterPro" id="IPR004437">
    <property type="entry name" value="ParB/RepB/Spo0J"/>
</dbReference>
<dbReference type="FunFam" id="1.10.10.2830:FF:000001">
    <property type="entry name" value="Chromosome partitioning protein ParB"/>
    <property type="match status" value="1"/>
</dbReference>